<dbReference type="RefSeq" id="WP_321551615.1">
    <property type="nucleotide sequence ID" value="NZ_JAXIVS010000024.1"/>
</dbReference>
<gene>
    <name evidence="2" type="ORF">SYV04_41340</name>
</gene>
<evidence type="ECO:0000313" key="2">
    <source>
        <dbReference type="EMBL" id="MDY7232903.1"/>
    </source>
</evidence>
<name>A0ABU5HJ81_9BACT</name>
<keyword evidence="3" id="KW-1185">Reference proteome</keyword>
<evidence type="ECO:0000313" key="3">
    <source>
        <dbReference type="Proteomes" id="UP001291309"/>
    </source>
</evidence>
<proteinExistence type="predicted"/>
<organism evidence="2 3">
    <name type="scientific">Hyalangium rubrum</name>
    <dbReference type="NCBI Taxonomy" id="3103134"/>
    <lineage>
        <taxon>Bacteria</taxon>
        <taxon>Pseudomonadati</taxon>
        <taxon>Myxococcota</taxon>
        <taxon>Myxococcia</taxon>
        <taxon>Myxococcales</taxon>
        <taxon>Cystobacterineae</taxon>
        <taxon>Archangiaceae</taxon>
        <taxon>Hyalangium</taxon>
    </lineage>
</organism>
<dbReference type="PROSITE" id="PS51257">
    <property type="entry name" value="PROKAR_LIPOPROTEIN"/>
    <property type="match status" value="1"/>
</dbReference>
<evidence type="ECO:0008006" key="4">
    <source>
        <dbReference type="Google" id="ProtNLM"/>
    </source>
</evidence>
<dbReference type="Proteomes" id="UP001291309">
    <property type="component" value="Unassembled WGS sequence"/>
</dbReference>
<comment type="caution">
    <text evidence="2">The sequence shown here is derived from an EMBL/GenBank/DDBJ whole genome shotgun (WGS) entry which is preliminary data.</text>
</comment>
<feature type="region of interest" description="Disordered" evidence="1">
    <location>
        <begin position="37"/>
        <end position="57"/>
    </location>
</feature>
<reference evidence="2 3" key="1">
    <citation type="submission" date="2023-12" db="EMBL/GenBank/DDBJ databases">
        <title>the genome sequence of Hyalangium sp. s54d21.</title>
        <authorList>
            <person name="Zhang X."/>
        </authorList>
    </citation>
    <scope>NUCLEOTIDE SEQUENCE [LARGE SCALE GENOMIC DNA]</scope>
    <source>
        <strain evidence="3">s54d21</strain>
    </source>
</reference>
<sequence length="285" mass="30615">MPLAPPRLLIFTVLMTGLAGCGPIEEDLELDPHLDTTEQAARNSQRPPPNGLNGTSPSCFWAHGTQKALRSLGGAALDQGEGWLSNIPLSQVNASCRHVLRSAVECALTQEQSVQDPVTGEVYTGWWGLAPSWLGEVLDVPGRRYVTGCMVQRLNYYGAQVPLLLEGPSPAIAQSETYGSQYPISESTVFGDLFSSTTPLLGLLPAFNVFVCWEPLLPQSCGLLGLPLILEKRICDDLPLCGAIPVGPCALSCVQNGPYWKCRPGLLAPLQTETVRAKLETSSCQ</sequence>
<evidence type="ECO:0000256" key="1">
    <source>
        <dbReference type="SAM" id="MobiDB-lite"/>
    </source>
</evidence>
<accession>A0ABU5HJ81</accession>
<protein>
    <recommendedName>
        <fullName evidence="4">Lipoprotein</fullName>
    </recommendedName>
</protein>
<dbReference type="EMBL" id="JAXIVS010000024">
    <property type="protein sequence ID" value="MDY7232903.1"/>
    <property type="molecule type" value="Genomic_DNA"/>
</dbReference>